<dbReference type="EMBL" id="MN740325">
    <property type="protein sequence ID" value="QHU00248.1"/>
    <property type="molecule type" value="Genomic_DNA"/>
</dbReference>
<proteinExistence type="predicted"/>
<keyword evidence="1" id="KW-0472">Membrane</keyword>
<sequence>MIYYHYNSYLLYKFKIYFFIINQLNIELNFIFLYIYNCNENL</sequence>
<evidence type="ECO:0000256" key="1">
    <source>
        <dbReference type="SAM" id="Phobius"/>
    </source>
</evidence>
<organism evidence="2">
    <name type="scientific">viral metagenome</name>
    <dbReference type="NCBI Taxonomy" id="1070528"/>
    <lineage>
        <taxon>unclassified sequences</taxon>
        <taxon>metagenomes</taxon>
        <taxon>organismal metagenomes</taxon>
    </lineage>
</organism>
<name>A0A6C0J8A9_9ZZZZ</name>
<accession>A0A6C0J8A9</accession>
<keyword evidence="1" id="KW-1133">Transmembrane helix</keyword>
<feature type="transmembrane region" description="Helical" evidence="1">
    <location>
        <begin position="16"/>
        <end position="36"/>
    </location>
</feature>
<keyword evidence="1" id="KW-0812">Transmembrane</keyword>
<evidence type="ECO:0000313" key="2">
    <source>
        <dbReference type="EMBL" id="QHU00248.1"/>
    </source>
</evidence>
<reference evidence="2" key="1">
    <citation type="journal article" date="2020" name="Nature">
        <title>Giant virus diversity and host interactions through global metagenomics.</title>
        <authorList>
            <person name="Schulz F."/>
            <person name="Roux S."/>
            <person name="Paez-Espino D."/>
            <person name="Jungbluth S."/>
            <person name="Walsh D.A."/>
            <person name="Denef V.J."/>
            <person name="McMahon K.D."/>
            <person name="Konstantinidis K.T."/>
            <person name="Eloe-Fadrosh E.A."/>
            <person name="Kyrpides N.C."/>
            <person name="Woyke T."/>
        </authorList>
    </citation>
    <scope>NUCLEOTIDE SEQUENCE</scope>
    <source>
        <strain evidence="2">GVMAG-M-3300025860-12</strain>
    </source>
</reference>
<protein>
    <submittedName>
        <fullName evidence="2">Uncharacterized protein</fullName>
    </submittedName>
</protein>
<dbReference type="AlphaFoldDB" id="A0A6C0J8A9"/>